<name>A0A2I0CLV7_9PSED</name>
<sequence>MDERRQHPRHTNLHQLEAFDANSNVRLGRVADLSETGFMLFSEQQIAVDSLWQIRLCLATPLNGIQELQLGADCLWSRPGADGSHAWAGFQIIDLSEAQEQLLREWLKHL</sequence>
<dbReference type="EMBL" id="PIYS01000029">
    <property type="protein sequence ID" value="PKF70145.1"/>
    <property type="molecule type" value="Genomic_DNA"/>
</dbReference>
<keyword evidence="5" id="KW-1185">Reference proteome</keyword>
<dbReference type="GO" id="GO:0035438">
    <property type="term" value="F:cyclic-di-GMP binding"/>
    <property type="evidence" value="ECO:0007669"/>
    <property type="project" value="InterPro"/>
</dbReference>
<dbReference type="RefSeq" id="WP_093985937.1">
    <property type="nucleotide sequence ID" value="NZ_BMDE01000001.1"/>
</dbReference>
<dbReference type="AlphaFoldDB" id="A0A2I0CLV7"/>
<reference evidence="5" key="4">
    <citation type="journal article" date="2019" name="Int. J. Syst. Evol. Microbiol.">
        <title>The Global Catalogue of Microorganisms (GCM) 10K type strain sequencing project: providing services to taxonomists for standard genome sequencing and annotation.</title>
        <authorList>
            <consortium name="The Broad Institute Genomics Platform"/>
            <consortium name="The Broad Institute Genome Sequencing Center for Infectious Disease"/>
            <person name="Wu L."/>
            <person name="Ma J."/>
        </authorList>
    </citation>
    <scope>NUCLEOTIDE SEQUENCE [LARGE SCALE GENOMIC DNA]</scope>
    <source>
        <strain evidence="5">CCM 8778</strain>
    </source>
</reference>
<evidence type="ECO:0000313" key="3">
    <source>
        <dbReference type="EMBL" id="PKF70145.1"/>
    </source>
</evidence>
<gene>
    <name evidence="3" type="ORF">CW360_15295</name>
    <name evidence="2" type="ORF">GCM10007363_04230</name>
</gene>
<reference evidence="2" key="5">
    <citation type="submission" date="2024-05" db="EMBL/GenBank/DDBJ databases">
        <authorList>
            <person name="Sun Q."/>
            <person name="Sedlacek I."/>
        </authorList>
    </citation>
    <scope>NUCLEOTIDE SEQUENCE</scope>
    <source>
        <strain evidence="2">CCM 8778</strain>
    </source>
</reference>
<protein>
    <submittedName>
        <fullName evidence="3">PilZ domain-containing protein</fullName>
    </submittedName>
</protein>
<feature type="domain" description="PilZ" evidence="1">
    <location>
        <begin position="3"/>
        <end position="107"/>
    </location>
</feature>
<dbReference type="EMBL" id="BMDE01000001">
    <property type="protein sequence ID" value="GGH89335.1"/>
    <property type="molecule type" value="Genomic_DNA"/>
</dbReference>
<evidence type="ECO:0000313" key="5">
    <source>
        <dbReference type="Proteomes" id="UP000655550"/>
    </source>
</evidence>
<reference evidence="3" key="2">
    <citation type="submission" date="2017-12" db="EMBL/GenBank/DDBJ databases">
        <authorList>
            <person name="Hurst M.R.H."/>
        </authorList>
    </citation>
    <scope>NUCLEOTIDE SEQUENCE [LARGE SCALE GENOMIC DNA]</scope>
    <source>
        <strain evidence="3">ZYSR67-Z</strain>
    </source>
</reference>
<accession>A0A2I0CLV7</accession>
<dbReference type="Gene3D" id="2.40.10.220">
    <property type="entry name" value="predicted glycosyltransferase like domains"/>
    <property type="match status" value="1"/>
</dbReference>
<reference evidence="2" key="1">
    <citation type="journal article" date="2014" name="Int. J. Syst. Evol. Microbiol.">
        <title>Complete genome of a new Firmicutes species belonging to the dominant human colonic microbiota ('Ruminococcus bicirculans') reveals two chromosomes and a selective capacity to utilize plant glucans.</title>
        <authorList>
            <consortium name="NISC Comparative Sequencing Program"/>
            <person name="Wegmann U."/>
            <person name="Louis P."/>
            <person name="Goesmann A."/>
            <person name="Henrissat B."/>
            <person name="Duncan S.H."/>
            <person name="Flint H.J."/>
        </authorList>
    </citation>
    <scope>NUCLEOTIDE SEQUENCE</scope>
    <source>
        <strain evidence="2">CCM 8778</strain>
    </source>
</reference>
<organism evidence="3 4">
    <name type="scientific">Pseudomonas fluvialis</name>
    <dbReference type="NCBI Taxonomy" id="1793966"/>
    <lineage>
        <taxon>Bacteria</taxon>
        <taxon>Pseudomonadati</taxon>
        <taxon>Pseudomonadota</taxon>
        <taxon>Gammaproteobacteria</taxon>
        <taxon>Pseudomonadales</taxon>
        <taxon>Pseudomonadaceae</taxon>
        <taxon>Pseudomonas</taxon>
    </lineage>
</organism>
<dbReference type="InterPro" id="IPR009875">
    <property type="entry name" value="PilZ_domain"/>
</dbReference>
<reference evidence="4" key="3">
    <citation type="submission" date="2017-12" db="EMBL/GenBank/DDBJ databases">
        <authorList>
            <person name="Yu X.-Y."/>
        </authorList>
    </citation>
    <scope>NUCLEOTIDE SEQUENCE [LARGE SCALE GENOMIC DNA]</scope>
    <source>
        <strain evidence="4">ZYSR67-Z</strain>
    </source>
</reference>
<evidence type="ECO:0000259" key="1">
    <source>
        <dbReference type="Pfam" id="PF07238"/>
    </source>
</evidence>
<dbReference type="Proteomes" id="UP000242861">
    <property type="component" value="Unassembled WGS sequence"/>
</dbReference>
<proteinExistence type="predicted"/>
<comment type="caution">
    <text evidence="3">The sequence shown here is derived from an EMBL/GenBank/DDBJ whole genome shotgun (WGS) entry which is preliminary data.</text>
</comment>
<evidence type="ECO:0000313" key="2">
    <source>
        <dbReference type="EMBL" id="GGH89335.1"/>
    </source>
</evidence>
<dbReference type="Proteomes" id="UP000655550">
    <property type="component" value="Unassembled WGS sequence"/>
</dbReference>
<dbReference type="SUPFAM" id="SSF141371">
    <property type="entry name" value="PilZ domain-like"/>
    <property type="match status" value="1"/>
</dbReference>
<dbReference type="Pfam" id="PF07238">
    <property type="entry name" value="PilZ"/>
    <property type="match status" value="1"/>
</dbReference>
<evidence type="ECO:0000313" key="4">
    <source>
        <dbReference type="Proteomes" id="UP000242861"/>
    </source>
</evidence>